<evidence type="ECO:0000313" key="1">
    <source>
        <dbReference type="EMBL" id="CAD7015401.1"/>
    </source>
</evidence>
<sequence>MFTTPHRSTTAAWVKSIQRALISNDLDAKTLHTPINNHLTDLKQLKTTATRQLTTADDST</sequence>
<protein>
    <submittedName>
        <fullName evidence="1">(Mediterranean fruit fly) hypothetical protein</fullName>
    </submittedName>
</protein>
<accession>A0A811VJT6</accession>
<organism evidence="1 2">
    <name type="scientific">Ceratitis capitata</name>
    <name type="common">Mediterranean fruit fly</name>
    <name type="synonym">Tephritis capitata</name>
    <dbReference type="NCBI Taxonomy" id="7213"/>
    <lineage>
        <taxon>Eukaryota</taxon>
        <taxon>Metazoa</taxon>
        <taxon>Ecdysozoa</taxon>
        <taxon>Arthropoda</taxon>
        <taxon>Hexapoda</taxon>
        <taxon>Insecta</taxon>
        <taxon>Pterygota</taxon>
        <taxon>Neoptera</taxon>
        <taxon>Endopterygota</taxon>
        <taxon>Diptera</taxon>
        <taxon>Brachycera</taxon>
        <taxon>Muscomorpha</taxon>
        <taxon>Tephritoidea</taxon>
        <taxon>Tephritidae</taxon>
        <taxon>Ceratitis</taxon>
        <taxon>Ceratitis</taxon>
    </lineage>
</organism>
<dbReference type="Proteomes" id="UP000606786">
    <property type="component" value="Unassembled WGS sequence"/>
</dbReference>
<gene>
    <name evidence="1" type="ORF">CCAP1982_LOCUS23344</name>
</gene>
<dbReference type="AlphaFoldDB" id="A0A811VJT6"/>
<keyword evidence="2" id="KW-1185">Reference proteome</keyword>
<feature type="non-terminal residue" evidence="1">
    <location>
        <position position="60"/>
    </location>
</feature>
<reference evidence="1" key="1">
    <citation type="submission" date="2020-11" db="EMBL/GenBank/DDBJ databases">
        <authorList>
            <person name="Whitehead M."/>
        </authorList>
    </citation>
    <scope>NUCLEOTIDE SEQUENCE</scope>
    <source>
        <strain evidence="1">EGII</strain>
    </source>
</reference>
<dbReference type="EMBL" id="CAJHJT010000056">
    <property type="protein sequence ID" value="CAD7015401.1"/>
    <property type="molecule type" value="Genomic_DNA"/>
</dbReference>
<evidence type="ECO:0000313" key="2">
    <source>
        <dbReference type="Proteomes" id="UP000606786"/>
    </source>
</evidence>
<proteinExistence type="predicted"/>
<name>A0A811VJT6_CERCA</name>
<comment type="caution">
    <text evidence="1">The sequence shown here is derived from an EMBL/GenBank/DDBJ whole genome shotgun (WGS) entry which is preliminary data.</text>
</comment>